<dbReference type="InterPro" id="IPR050390">
    <property type="entry name" value="C5-Methyltransferase"/>
</dbReference>
<evidence type="ECO:0000256" key="2">
    <source>
        <dbReference type="ARBA" id="ARBA00022603"/>
    </source>
</evidence>
<dbReference type="GO" id="GO:0032259">
    <property type="term" value="P:methylation"/>
    <property type="evidence" value="ECO:0007669"/>
    <property type="project" value="UniProtKB-KW"/>
</dbReference>
<dbReference type="GO" id="GO:0003677">
    <property type="term" value="F:DNA binding"/>
    <property type="evidence" value="ECO:0007669"/>
    <property type="project" value="TreeGrafter"/>
</dbReference>
<comment type="caution">
    <text evidence="10">The sequence shown here is derived from an EMBL/GenBank/DDBJ whole genome shotgun (WGS) entry which is preliminary data.</text>
</comment>
<dbReference type="Pfam" id="PF00145">
    <property type="entry name" value="DNA_methylase"/>
    <property type="match status" value="1"/>
</dbReference>
<evidence type="ECO:0000256" key="3">
    <source>
        <dbReference type="ARBA" id="ARBA00022679"/>
    </source>
</evidence>
<protein>
    <recommendedName>
        <fullName evidence="1">DNA (cytosine-5-)-methyltransferase</fullName>
        <ecNumber evidence="1">2.1.1.37</ecNumber>
    </recommendedName>
</protein>
<keyword evidence="5" id="KW-0680">Restriction system</keyword>
<feature type="region of interest" description="Disordered" evidence="9">
    <location>
        <begin position="1"/>
        <end position="42"/>
    </location>
</feature>
<gene>
    <name evidence="10" type="ORF">CDV52_08070</name>
</gene>
<evidence type="ECO:0000256" key="8">
    <source>
        <dbReference type="RuleBase" id="RU000416"/>
    </source>
</evidence>
<dbReference type="GO" id="GO:0044027">
    <property type="term" value="P:negative regulation of gene expression via chromosomal CpG island methylation"/>
    <property type="evidence" value="ECO:0007669"/>
    <property type="project" value="TreeGrafter"/>
</dbReference>
<reference evidence="10 11" key="1">
    <citation type="submission" date="2016-11" db="EMBL/GenBank/DDBJ databases">
        <title>Comparison of Traditional DNA-DNA Hybridization with In Silico Genomic Analysis.</title>
        <authorList>
            <person name="Nicholson A.C."/>
            <person name="Sammons S."/>
            <person name="Humrighouse B.W."/>
            <person name="Graziano J."/>
            <person name="Lasker B."/>
            <person name="Whitney A.M."/>
            <person name="Mcquiston J.R."/>
        </authorList>
    </citation>
    <scope>NUCLEOTIDE SEQUENCE [LARGE SCALE GENOMIC DNA]</scope>
    <source>
        <strain evidence="10 11">H2381</strain>
    </source>
</reference>
<dbReference type="EC" id="2.1.1.37" evidence="1"/>
<dbReference type="NCBIfam" id="TIGR00675">
    <property type="entry name" value="dcm"/>
    <property type="match status" value="1"/>
</dbReference>
<evidence type="ECO:0000313" key="10">
    <source>
        <dbReference type="EMBL" id="OWJ84325.1"/>
    </source>
</evidence>
<dbReference type="Proteomes" id="UP000196640">
    <property type="component" value="Unassembled WGS sequence"/>
</dbReference>
<evidence type="ECO:0000256" key="7">
    <source>
        <dbReference type="PROSITE-ProRule" id="PRU01016"/>
    </source>
</evidence>
<feature type="active site" evidence="7">
    <location>
        <position position="140"/>
    </location>
</feature>
<dbReference type="GO" id="GO:0003886">
    <property type="term" value="F:DNA (cytosine-5-)-methyltransferase activity"/>
    <property type="evidence" value="ECO:0007669"/>
    <property type="project" value="UniProtKB-EC"/>
</dbReference>
<name>A0A212ASA3_9RHOB</name>
<dbReference type="SUPFAM" id="SSF53335">
    <property type="entry name" value="S-adenosyl-L-methionine-dependent methyltransferases"/>
    <property type="match status" value="1"/>
</dbReference>
<keyword evidence="4 7" id="KW-0949">S-adenosyl-L-methionine</keyword>
<dbReference type="GO" id="GO:0009307">
    <property type="term" value="P:DNA restriction-modification system"/>
    <property type="evidence" value="ECO:0007669"/>
    <property type="project" value="UniProtKB-KW"/>
</dbReference>
<evidence type="ECO:0000256" key="9">
    <source>
        <dbReference type="SAM" id="MobiDB-lite"/>
    </source>
</evidence>
<dbReference type="PROSITE" id="PS51679">
    <property type="entry name" value="SAM_MT_C5"/>
    <property type="match status" value="1"/>
</dbReference>
<dbReference type="PRINTS" id="PR00105">
    <property type="entry name" value="C5METTRFRASE"/>
</dbReference>
<accession>A0A212ASA3</accession>
<dbReference type="Gene3D" id="3.40.50.150">
    <property type="entry name" value="Vaccinia Virus protein VP39"/>
    <property type="match status" value="1"/>
</dbReference>
<dbReference type="PANTHER" id="PTHR10629:SF52">
    <property type="entry name" value="DNA (CYTOSINE-5)-METHYLTRANSFERASE 1"/>
    <property type="match status" value="1"/>
</dbReference>
<organism evidence="10 11">
    <name type="scientific">Haematobacter missouriensis</name>
    <dbReference type="NCBI Taxonomy" id="366616"/>
    <lineage>
        <taxon>Bacteria</taxon>
        <taxon>Pseudomonadati</taxon>
        <taxon>Pseudomonadota</taxon>
        <taxon>Alphaproteobacteria</taxon>
        <taxon>Rhodobacterales</taxon>
        <taxon>Paracoccaceae</taxon>
        <taxon>Haematobacter</taxon>
    </lineage>
</organism>
<dbReference type="InterPro" id="IPR029063">
    <property type="entry name" value="SAM-dependent_MTases_sf"/>
</dbReference>
<evidence type="ECO:0000256" key="4">
    <source>
        <dbReference type="ARBA" id="ARBA00022691"/>
    </source>
</evidence>
<evidence type="ECO:0000256" key="1">
    <source>
        <dbReference type="ARBA" id="ARBA00011975"/>
    </source>
</evidence>
<evidence type="ECO:0000256" key="6">
    <source>
        <dbReference type="ARBA" id="ARBA00047422"/>
    </source>
</evidence>
<dbReference type="PANTHER" id="PTHR10629">
    <property type="entry name" value="CYTOSINE-SPECIFIC METHYLTRANSFERASE"/>
    <property type="match status" value="1"/>
</dbReference>
<feature type="compositionally biased region" description="Basic and acidic residues" evidence="9">
    <location>
        <begin position="18"/>
        <end position="33"/>
    </location>
</feature>
<proteinExistence type="inferred from homology"/>
<evidence type="ECO:0000313" key="11">
    <source>
        <dbReference type="Proteomes" id="UP000196640"/>
    </source>
</evidence>
<evidence type="ECO:0000256" key="5">
    <source>
        <dbReference type="ARBA" id="ARBA00022747"/>
    </source>
</evidence>
<keyword evidence="3 7" id="KW-0808">Transferase</keyword>
<comment type="catalytic activity">
    <reaction evidence="6">
        <text>a 2'-deoxycytidine in DNA + S-adenosyl-L-methionine = a 5-methyl-2'-deoxycytidine in DNA + S-adenosyl-L-homocysteine + H(+)</text>
        <dbReference type="Rhea" id="RHEA:13681"/>
        <dbReference type="Rhea" id="RHEA-COMP:11369"/>
        <dbReference type="Rhea" id="RHEA-COMP:11370"/>
        <dbReference type="ChEBI" id="CHEBI:15378"/>
        <dbReference type="ChEBI" id="CHEBI:57856"/>
        <dbReference type="ChEBI" id="CHEBI:59789"/>
        <dbReference type="ChEBI" id="CHEBI:85452"/>
        <dbReference type="ChEBI" id="CHEBI:85454"/>
        <dbReference type="EC" id="2.1.1.37"/>
    </reaction>
</comment>
<dbReference type="AlphaFoldDB" id="A0A212ASA3"/>
<comment type="similarity">
    <text evidence="7 8">Belongs to the class I-like SAM-binding methyltransferase superfamily. C5-methyltransferase family.</text>
</comment>
<sequence>MSTSIEKASIHKVSFSTAHRDMNENKNKNERLRPSMQPNKKMKSHVGRGIEEVQVIDFFSGCGGMSFGFHTATARNVKYRVLGGLDIDRHANATYERMLKKPAIMNDIRRLTDRESLEEALSQWGYDSSKPLILIGCAPCQGFSSHRKKDPREDERNELLAAFGAIVLALEPALVVMENVPEMLQKKYWKHYEAFSSQLEEHGYITRARLHNLASFGVPQERYRALVLSSRLSHRTEMPRPTHAPSKFVSVRDAIGELPPLSAGEECKHDPMHKTSKHRRETIELLKLIPHDGGSRKSLPDGVGPQCHTKVDGFRDVYGRLWWDRPAVAITARCRTPSCGRFVHPTQDRGLSVREAGLLQGFPANYHFEGPFDDKFKQIGNAVAPTFARALAEHIDQAWVGEAVSTSLEEDVRAPIEKSISSALAGMKRRLRLAEQEAEVA</sequence>
<dbReference type="Gene3D" id="3.90.120.10">
    <property type="entry name" value="DNA Methylase, subunit A, domain 2"/>
    <property type="match status" value="1"/>
</dbReference>
<dbReference type="InterPro" id="IPR001525">
    <property type="entry name" value="C5_MeTfrase"/>
</dbReference>
<dbReference type="EMBL" id="NIPX01000008">
    <property type="protein sequence ID" value="OWJ84325.1"/>
    <property type="molecule type" value="Genomic_DNA"/>
</dbReference>
<keyword evidence="2 7" id="KW-0489">Methyltransferase</keyword>